<sequence length="416" mass="45967">MKKTTLCSAVLLLGSLLQPGFAQTQPAAPLTMQQAVAEAIAHNPSLMAYQQNLLSQRGQEVQAGVRANPYFTLYGTDVTLPAQGASNPYTYSAQVSRLFERGEKRKWRLESARDTMAQTEAQYRDQRRLLTLDVRQAFTSMLVAKAALKLAQDNLNDFRRELDISRDRYKAGDIGKLDFERLDLQLAQFESDEANARQSVAQAADQLQTLLGYDRPRAGFDIAGEVVPPVVKQALPSLEQQALASRPDYQAAQQAVRVADAGVKLAYANGTTDPTLEGEYDRSGTYNSAGFSINIPLRIFDRNQGNKETSKYAAQSSRFAEIAARNQVVSDVDQAWIGYTTSKELSDRYNGHYLDEAKDVLSIAQFAYEHGGLALVDYLDALRENRSTAADALNAYAQTWLAIHQLSYSAATDVEP</sequence>
<evidence type="ECO:0000256" key="2">
    <source>
        <dbReference type="SAM" id="Coils"/>
    </source>
</evidence>
<dbReference type="PANTHER" id="PTHR30203">
    <property type="entry name" value="OUTER MEMBRANE CATION EFFLUX PROTEIN"/>
    <property type="match status" value="1"/>
</dbReference>
<keyword evidence="2" id="KW-0175">Coiled coil</keyword>
<gene>
    <name evidence="4" type="ORF">C7378_1498</name>
</gene>
<comment type="caution">
    <text evidence="4">The sequence shown here is derived from an EMBL/GenBank/DDBJ whole genome shotgun (WGS) entry which is preliminary data.</text>
</comment>
<dbReference type="RefSeq" id="WP_131994100.1">
    <property type="nucleotide sequence ID" value="NZ_SMGK01000002.1"/>
</dbReference>
<dbReference type="AlphaFoldDB" id="A0A4R1L9G2"/>
<dbReference type="EMBL" id="SMGK01000002">
    <property type="protein sequence ID" value="TCK73880.1"/>
    <property type="molecule type" value="Genomic_DNA"/>
</dbReference>
<evidence type="ECO:0000313" key="4">
    <source>
        <dbReference type="EMBL" id="TCK73880.1"/>
    </source>
</evidence>
<name>A0A4R1L9G2_9BACT</name>
<proteinExistence type="inferred from homology"/>
<evidence type="ECO:0000256" key="1">
    <source>
        <dbReference type="ARBA" id="ARBA00007613"/>
    </source>
</evidence>
<protein>
    <submittedName>
        <fullName evidence="4">Cobalt-zinc-cadmium efflux system outer membrane protein</fullName>
    </submittedName>
</protein>
<dbReference type="GO" id="GO:0015562">
    <property type="term" value="F:efflux transmembrane transporter activity"/>
    <property type="evidence" value="ECO:0007669"/>
    <property type="project" value="InterPro"/>
</dbReference>
<keyword evidence="3" id="KW-0732">Signal</keyword>
<dbReference type="SUPFAM" id="SSF56954">
    <property type="entry name" value="Outer membrane efflux proteins (OEP)"/>
    <property type="match status" value="1"/>
</dbReference>
<dbReference type="Gene3D" id="1.20.1600.10">
    <property type="entry name" value="Outer membrane efflux proteins (OEP)"/>
    <property type="match status" value="1"/>
</dbReference>
<dbReference type="OrthoDB" id="9791261at2"/>
<organism evidence="4 5">
    <name type="scientific">Acidipila rosea</name>
    <dbReference type="NCBI Taxonomy" id="768535"/>
    <lineage>
        <taxon>Bacteria</taxon>
        <taxon>Pseudomonadati</taxon>
        <taxon>Acidobacteriota</taxon>
        <taxon>Terriglobia</taxon>
        <taxon>Terriglobales</taxon>
        <taxon>Acidobacteriaceae</taxon>
        <taxon>Acidipila</taxon>
    </lineage>
</organism>
<comment type="similarity">
    <text evidence="1">Belongs to the outer membrane factor (OMF) (TC 1.B.17) family.</text>
</comment>
<keyword evidence="5" id="KW-1185">Reference proteome</keyword>
<dbReference type="PANTHER" id="PTHR30203:SF24">
    <property type="entry name" value="BLR4935 PROTEIN"/>
    <property type="match status" value="1"/>
</dbReference>
<feature type="signal peptide" evidence="3">
    <location>
        <begin position="1"/>
        <end position="22"/>
    </location>
</feature>
<feature type="coiled-coil region" evidence="2">
    <location>
        <begin position="109"/>
        <end position="168"/>
    </location>
</feature>
<dbReference type="Proteomes" id="UP000295210">
    <property type="component" value="Unassembled WGS sequence"/>
</dbReference>
<evidence type="ECO:0000313" key="5">
    <source>
        <dbReference type="Proteomes" id="UP000295210"/>
    </source>
</evidence>
<dbReference type="InterPro" id="IPR010131">
    <property type="entry name" value="MdtP/NodT-like"/>
</dbReference>
<accession>A0A4R1L9G2</accession>
<dbReference type="InterPro" id="IPR003423">
    <property type="entry name" value="OMP_efflux"/>
</dbReference>
<dbReference type="Pfam" id="PF02321">
    <property type="entry name" value="OEP"/>
    <property type="match status" value="2"/>
</dbReference>
<feature type="chain" id="PRO_5020643996" evidence="3">
    <location>
        <begin position="23"/>
        <end position="416"/>
    </location>
</feature>
<reference evidence="4 5" key="1">
    <citation type="submission" date="2019-03" db="EMBL/GenBank/DDBJ databases">
        <title>Genomic Encyclopedia of Type Strains, Phase IV (KMG-IV): sequencing the most valuable type-strain genomes for metagenomic binning, comparative biology and taxonomic classification.</title>
        <authorList>
            <person name="Goeker M."/>
        </authorList>
    </citation>
    <scope>NUCLEOTIDE SEQUENCE [LARGE SCALE GENOMIC DNA]</scope>
    <source>
        <strain evidence="4 5">DSM 103428</strain>
    </source>
</reference>
<evidence type="ECO:0000256" key="3">
    <source>
        <dbReference type="SAM" id="SignalP"/>
    </source>
</evidence>